<dbReference type="Pfam" id="PF07148">
    <property type="entry name" value="MalM"/>
    <property type="match status" value="1"/>
</dbReference>
<organism evidence="2 3">
    <name type="scientific">Aggregatibacter actinomycetemcomitans serotype e str. SC1083</name>
    <dbReference type="NCBI Taxonomy" id="907488"/>
    <lineage>
        <taxon>Bacteria</taxon>
        <taxon>Pseudomonadati</taxon>
        <taxon>Pseudomonadota</taxon>
        <taxon>Gammaproteobacteria</taxon>
        <taxon>Pasteurellales</taxon>
        <taxon>Pasteurellaceae</taxon>
        <taxon>Aggregatibacter</taxon>
    </lineage>
</organism>
<dbReference type="RefSeq" id="WP_005557550.1">
    <property type="nucleotide sequence ID" value="NZ_AEJM01000021.1"/>
</dbReference>
<accession>G4A8L2</accession>
<evidence type="ECO:0000313" key="3">
    <source>
        <dbReference type="Proteomes" id="UP000005508"/>
    </source>
</evidence>
<dbReference type="NCBIfam" id="NF007855">
    <property type="entry name" value="PRK10564.1"/>
    <property type="match status" value="1"/>
</dbReference>
<proteinExistence type="predicted"/>
<name>G4A8L2_AGGAC</name>
<evidence type="ECO:0000313" key="2">
    <source>
        <dbReference type="EMBL" id="EGY33859.1"/>
    </source>
</evidence>
<dbReference type="InterPro" id="IPR010794">
    <property type="entry name" value="MalM"/>
</dbReference>
<evidence type="ECO:0000256" key="1">
    <source>
        <dbReference type="SAM" id="SignalP"/>
    </source>
</evidence>
<dbReference type="PATRIC" id="fig|907488.3.peg.1143"/>
<dbReference type="EMBL" id="AEJM01000021">
    <property type="protein sequence ID" value="EGY33859.1"/>
    <property type="molecule type" value="Genomic_DNA"/>
</dbReference>
<protein>
    <submittedName>
        <fullName evidence="2">Maltose operon periplasmic protein</fullName>
    </submittedName>
</protein>
<dbReference type="Proteomes" id="UP000005508">
    <property type="component" value="Unassembled WGS sequence"/>
</dbReference>
<keyword evidence="1" id="KW-0732">Signal</keyword>
<reference evidence="2 3" key="1">
    <citation type="submission" date="2010-10" db="EMBL/GenBank/DDBJ databases">
        <authorList>
            <person name="Chen C."/>
            <person name="Kittichotirat W."/>
            <person name="Asikainen S."/>
            <person name="Bumgarner R."/>
        </authorList>
    </citation>
    <scope>NUCLEOTIDE SEQUENCE [LARGE SCALE GENOMIC DNA]</scope>
    <source>
        <strain evidence="2 3">SC1083</strain>
    </source>
</reference>
<feature type="chain" id="PRO_5003460981" evidence="1">
    <location>
        <begin position="25"/>
        <end position="299"/>
    </location>
</feature>
<sequence length="299" mass="32249">MKKTMKFLTALLLVNMAVTLPSRANTPVHINSTALANLQWQDVSFSEKATTNLSEQQKQAFTVPFAGVESPIAAYRIPANQGTLEVEIISPIEDKSAFVPSAVVLDSNFNVAATYPSSEFKFQEERGMQPNRFAAELNLTPAASQGYIYLLIYTTQQDLAKTTMIPHPAKLYAKGTGHQPPALNDIEVKHSLNGQIIVNVTNANGTRFIGMPTNIFSSSDKKAAQPVGAAPAPVPTANVATSKAVNVPVDKDTEAYFNQAITKALKAGDVNKAMNLVNEAEKLGLTSPRQTFLKQVSSK</sequence>
<feature type="signal peptide" evidence="1">
    <location>
        <begin position="1"/>
        <end position="24"/>
    </location>
</feature>
<comment type="caution">
    <text evidence="2">The sequence shown here is derived from an EMBL/GenBank/DDBJ whole genome shotgun (WGS) entry which is preliminary data.</text>
</comment>
<gene>
    <name evidence="2" type="ORF">SC1083_1163</name>
</gene>
<dbReference type="SMR" id="G4A8L2"/>
<dbReference type="GO" id="GO:0042597">
    <property type="term" value="C:periplasmic space"/>
    <property type="evidence" value="ECO:0007669"/>
    <property type="project" value="InterPro"/>
</dbReference>
<dbReference type="GO" id="GO:0008643">
    <property type="term" value="P:carbohydrate transport"/>
    <property type="evidence" value="ECO:0007669"/>
    <property type="project" value="InterPro"/>
</dbReference>
<dbReference type="AlphaFoldDB" id="G4A8L2"/>